<dbReference type="Proteomes" id="UP000194464">
    <property type="component" value="Unassembled WGS sequence"/>
</dbReference>
<dbReference type="PANTHER" id="PTHR43884">
    <property type="entry name" value="ACYL-COA DEHYDROGENASE"/>
    <property type="match status" value="1"/>
</dbReference>
<dbReference type="Pfam" id="PF02771">
    <property type="entry name" value="Acyl-CoA_dh_N"/>
    <property type="match status" value="1"/>
</dbReference>
<comment type="pathway">
    <text evidence="7">Sulfur metabolism; dibenzothiophene degradation.</text>
</comment>
<dbReference type="Gene3D" id="1.10.540.10">
    <property type="entry name" value="Acyl-CoA dehydrogenase/oxidase, N-terminal domain"/>
    <property type="match status" value="1"/>
</dbReference>
<comment type="catalytic activity">
    <reaction evidence="12">
        <text>dibenzothiophene 5-oxide + FMNH2 + O2 = dibenzothiophene 5,5-dioxide + FMN + H2O + H(+)</text>
        <dbReference type="Rhea" id="RHEA:49080"/>
        <dbReference type="ChEBI" id="CHEBI:15377"/>
        <dbReference type="ChEBI" id="CHEBI:15378"/>
        <dbReference type="ChEBI" id="CHEBI:15379"/>
        <dbReference type="ChEBI" id="CHEBI:23683"/>
        <dbReference type="ChEBI" id="CHEBI:57618"/>
        <dbReference type="ChEBI" id="CHEBI:58210"/>
        <dbReference type="ChEBI" id="CHEBI:90356"/>
    </reaction>
</comment>
<evidence type="ECO:0000259" key="15">
    <source>
        <dbReference type="Pfam" id="PF02771"/>
    </source>
</evidence>
<keyword evidence="2" id="KW-0285">Flavoprotein</keyword>
<evidence type="ECO:0000256" key="5">
    <source>
        <dbReference type="ARBA" id="ARBA00023002"/>
    </source>
</evidence>
<dbReference type="PANTHER" id="PTHR43884:SF12">
    <property type="entry name" value="ISOVALERYL-COA DEHYDROGENASE, MITOCHONDRIAL-RELATED"/>
    <property type="match status" value="1"/>
</dbReference>
<dbReference type="Gene3D" id="1.20.140.10">
    <property type="entry name" value="Butyryl-CoA Dehydrogenase, subunit A, domain 3"/>
    <property type="match status" value="1"/>
</dbReference>
<feature type="domain" description="Acyl-CoA oxidase/dehydrogenase middle" evidence="14">
    <location>
        <begin position="130"/>
        <end position="218"/>
    </location>
</feature>
<keyword evidence="18" id="KW-1185">Reference proteome</keyword>
<dbReference type="InterPro" id="IPR013786">
    <property type="entry name" value="AcylCoA_DH/ox_N"/>
</dbReference>
<keyword evidence="3" id="KW-0288">FMN</keyword>
<evidence type="ECO:0000256" key="6">
    <source>
        <dbReference type="ARBA" id="ARBA00023033"/>
    </source>
</evidence>
<gene>
    <name evidence="17" type="ORF">SAMN06295909_3799</name>
</gene>
<proteinExistence type="inferred from homology"/>
<keyword evidence="6" id="KW-0503">Monooxygenase</keyword>
<dbReference type="InterPro" id="IPR013107">
    <property type="entry name" value="Acyl-CoA_DH_C"/>
</dbReference>
<comment type="similarity">
    <text evidence="8">Belongs to the DszC flavin monooxygenase family.</text>
</comment>
<dbReference type="RefSeq" id="WP_086475325.1">
    <property type="nucleotide sequence ID" value="NZ_FXWJ01000006.1"/>
</dbReference>
<evidence type="ECO:0000259" key="14">
    <source>
        <dbReference type="Pfam" id="PF02770"/>
    </source>
</evidence>
<evidence type="ECO:0000256" key="4">
    <source>
        <dbReference type="ARBA" id="ARBA00022741"/>
    </source>
</evidence>
<evidence type="ECO:0000313" key="18">
    <source>
        <dbReference type="Proteomes" id="UP000194464"/>
    </source>
</evidence>
<dbReference type="InterPro" id="IPR036250">
    <property type="entry name" value="AcylCo_DH-like_C"/>
</dbReference>
<comment type="catalytic activity">
    <reaction evidence="11">
        <text>dibenzothiophene + FMNH2 + O2 = dibenzothiophene 5-oxide + FMN + H2O + H(+)</text>
        <dbReference type="Rhea" id="RHEA:49076"/>
        <dbReference type="ChEBI" id="CHEBI:15377"/>
        <dbReference type="ChEBI" id="CHEBI:15378"/>
        <dbReference type="ChEBI" id="CHEBI:15379"/>
        <dbReference type="ChEBI" id="CHEBI:23681"/>
        <dbReference type="ChEBI" id="CHEBI:23683"/>
        <dbReference type="ChEBI" id="CHEBI:57618"/>
        <dbReference type="ChEBI" id="CHEBI:58210"/>
    </reaction>
</comment>
<protein>
    <recommendedName>
        <fullName evidence="10">Dibenzothiophene monooxygenase</fullName>
        <ecNumber evidence="9">1.14.14.21</ecNumber>
    </recommendedName>
</protein>
<evidence type="ECO:0000256" key="10">
    <source>
        <dbReference type="ARBA" id="ARBA00034345"/>
    </source>
</evidence>
<keyword evidence="4" id="KW-0547">Nucleotide-binding</keyword>
<feature type="domain" description="Acyl-CoA dehydrogenase/oxidase N-terminal" evidence="15">
    <location>
        <begin position="28"/>
        <end position="122"/>
    </location>
</feature>
<dbReference type="InterPro" id="IPR006091">
    <property type="entry name" value="Acyl-CoA_Oxase/DH_mid-dom"/>
</dbReference>
<sequence length="413" mass="44377">MTSAPTSTTARPVGFAAARELLLPLFAEIRAGAVERELEHRLPREEVRKLAAAGFGALRVPAEFGGSGLTFPEFTELLIELAAADSNLPQIFRGHIALVEDQLVAAPSDRRTAWLERFVAGEIVGNAWSEVGSGALGVSGTVVTERDGRYVVNGRKFYTTGSIYADWTDATARLVVEGQPDTEVTVLVRTNQLGVTIADDWDGFGQQLTGTGTIVFEDAVVDADQLHPFTDRFRYQTALYQHVLIAVHAGIAAAVERDAGEQIRARTRVYTHGLAPLVKDDGQIQAVVGEISSIAFVAKQTVLGVAAAIERASETAGDRDSADDLQANIEAEIRSAQAQVVLSELVPRSATLLFNTLGASAVSRTSALDRHWRNARTVASHNPVIYKTRIVGDWSINGTPPPFVWAVGTAKPE</sequence>
<evidence type="ECO:0000256" key="11">
    <source>
        <dbReference type="ARBA" id="ARBA00047859"/>
    </source>
</evidence>
<comment type="subcellular location">
    <subcellularLocation>
        <location evidence="1">Cytoplasm</location>
    </subcellularLocation>
</comment>
<evidence type="ECO:0000256" key="9">
    <source>
        <dbReference type="ARBA" id="ARBA00034328"/>
    </source>
</evidence>
<dbReference type="Gene3D" id="2.40.110.10">
    <property type="entry name" value="Butyryl-CoA Dehydrogenase, subunit A, domain 2"/>
    <property type="match status" value="1"/>
</dbReference>
<keyword evidence="5" id="KW-0560">Oxidoreductase</keyword>
<dbReference type="InterPro" id="IPR046373">
    <property type="entry name" value="Acyl-CoA_Oxase/DH_mid-dom_sf"/>
</dbReference>
<evidence type="ECO:0000256" key="1">
    <source>
        <dbReference type="ARBA" id="ARBA00004496"/>
    </source>
</evidence>
<dbReference type="SUPFAM" id="SSF47203">
    <property type="entry name" value="Acyl-CoA dehydrogenase C-terminal domain-like"/>
    <property type="match status" value="1"/>
</dbReference>
<evidence type="ECO:0000256" key="13">
    <source>
        <dbReference type="ARBA" id="ARBA00049456"/>
    </source>
</evidence>
<evidence type="ECO:0000256" key="8">
    <source>
        <dbReference type="ARBA" id="ARBA00034317"/>
    </source>
</evidence>
<dbReference type="PIRSF" id="PIRSF016578">
    <property type="entry name" value="HsaA"/>
    <property type="match status" value="1"/>
</dbReference>
<dbReference type="Pfam" id="PF02770">
    <property type="entry name" value="Acyl-CoA_dh_M"/>
    <property type="match status" value="1"/>
</dbReference>
<evidence type="ECO:0000259" key="16">
    <source>
        <dbReference type="Pfam" id="PF08028"/>
    </source>
</evidence>
<comment type="caution">
    <text evidence="17">The sequence shown here is derived from an EMBL/GenBank/DDBJ whole genome shotgun (WGS) entry which is preliminary data.</text>
</comment>
<dbReference type="InterPro" id="IPR009100">
    <property type="entry name" value="AcylCoA_DH/oxidase_NM_dom_sf"/>
</dbReference>
<feature type="domain" description="Acyl-CoA dehydrogenase C-terminal" evidence="16">
    <location>
        <begin position="246"/>
        <end position="382"/>
    </location>
</feature>
<evidence type="ECO:0000256" key="12">
    <source>
        <dbReference type="ARBA" id="ARBA00048445"/>
    </source>
</evidence>
<name>A0ABY1RIS2_9MICO</name>
<dbReference type="Pfam" id="PF08028">
    <property type="entry name" value="Acyl-CoA_dh_2"/>
    <property type="match status" value="1"/>
</dbReference>
<evidence type="ECO:0000256" key="2">
    <source>
        <dbReference type="ARBA" id="ARBA00022630"/>
    </source>
</evidence>
<dbReference type="EMBL" id="FXWJ01000006">
    <property type="protein sequence ID" value="SMQ75304.1"/>
    <property type="molecule type" value="Genomic_DNA"/>
</dbReference>
<evidence type="ECO:0000256" key="7">
    <source>
        <dbReference type="ARBA" id="ARBA00034307"/>
    </source>
</evidence>
<dbReference type="InterPro" id="IPR037069">
    <property type="entry name" value="AcylCoA_DH/ox_N_sf"/>
</dbReference>
<dbReference type="SUPFAM" id="SSF56645">
    <property type="entry name" value="Acyl-CoA dehydrogenase NM domain-like"/>
    <property type="match status" value="1"/>
</dbReference>
<accession>A0ABY1RIS2</accession>
<reference evidence="17 18" key="1">
    <citation type="submission" date="2017-04" db="EMBL/GenBank/DDBJ databases">
        <authorList>
            <person name="Varghese N."/>
            <person name="Submissions S."/>
        </authorList>
    </citation>
    <scope>NUCLEOTIDE SEQUENCE [LARGE SCALE GENOMIC DNA]</scope>
    <source>
        <strain evidence="17 18">VKM Ac-1784</strain>
    </source>
</reference>
<organism evidence="17 18">
    <name type="scientific">Plantibacter elymi</name>
    <name type="common">nom. nud.</name>
    <dbReference type="NCBI Taxonomy" id="199708"/>
    <lineage>
        <taxon>Bacteria</taxon>
        <taxon>Bacillati</taxon>
        <taxon>Actinomycetota</taxon>
        <taxon>Actinomycetes</taxon>
        <taxon>Micrococcales</taxon>
        <taxon>Microbacteriaceae</taxon>
        <taxon>Plantibacter</taxon>
    </lineage>
</organism>
<evidence type="ECO:0000313" key="17">
    <source>
        <dbReference type="EMBL" id="SMQ75304.1"/>
    </source>
</evidence>
<comment type="catalytic activity">
    <reaction evidence="13">
        <text>dibenzothiophene + 2 FMNH2 + 2 O2 = dibenzothiophene 5,5-dioxide + 2 FMN + 2 H2O + 2 H(+)</text>
        <dbReference type="Rhea" id="RHEA:49072"/>
        <dbReference type="ChEBI" id="CHEBI:15377"/>
        <dbReference type="ChEBI" id="CHEBI:15378"/>
        <dbReference type="ChEBI" id="CHEBI:15379"/>
        <dbReference type="ChEBI" id="CHEBI:23681"/>
        <dbReference type="ChEBI" id="CHEBI:57618"/>
        <dbReference type="ChEBI" id="CHEBI:58210"/>
        <dbReference type="ChEBI" id="CHEBI:90356"/>
        <dbReference type="EC" id="1.14.14.21"/>
    </reaction>
</comment>
<evidence type="ECO:0000256" key="3">
    <source>
        <dbReference type="ARBA" id="ARBA00022643"/>
    </source>
</evidence>
<dbReference type="EC" id="1.14.14.21" evidence="9"/>